<organism evidence="2 3">
    <name type="scientific">Pseudonocardia acidicola</name>
    <dbReference type="NCBI Taxonomy" id="2724939"/>
    <lineage>
        <taxon>Bacteria</taxon>
        <taxon>Bacillati</taxon>
        <taxon>Actinomycetota</taxon>
        <taxon>Actinomycetes</taxon>
        <taxon>Pseudonocardiales</taxon>
        <taxon>Pseudonocardiaceae</taxon>
        <taxon>Pseudonocardia</taxon>
    </lineage>
</organism>
<gene>
    <name evidence="2" type="ORF">HF526_04295</name>
</gene>
<dbReference type="RefSeq" id="WP_169379929.1">
    <property type="nucleotide sequence ID" value="NZ_JAAXLA010000005.1"/>
</dbReference>
<dbReference type="InterPro" id="IPR032466">
    <property type="entry name" value="Metal_Hydrolase"/>
</dbReference>
<comment type="caution">
    <text evidence="2">The sequence shown here is derived from an EMBL/GenBank/DDBJ whole genome shotgun (WGS) entry which is preliminary data.</text>
</comment>
<name>A0ABX1S6J6_9PSEU</name>
<dbReference type="Pfam" id="PF07969">
    <property type="entry name" value="Amidohydro_3"/>
    <property type="match status" value="2"/>
</dbReference>
<sequence>MNLDLLIRDGLVVDGTGTPAFVADVGVLGRDIVYVGTLPDGVQAERVIDARGKVVSPGFVDIHSHSDFVLADPRHEDILSCFLRQGITTLVTGNCGFAPAPAVPAFDPEMRGYTSFLRSRGSRSSWPTMADYLDTLDDAGVALNVVPLAAHGALRIATMGFAKREPDAAELRQMTALLEESLAAGAFGMSAGLAYAPGMYADTAEVTHLATLVGRADRLFTCHSRGLSETLVDAVSEVVEIAAHAEVRAQFSHLCALGESNWPRIGRAIDTLEVARRRGIDVATDCQAYIAGNTTLAALLPPWAVEGGMDDVAARLDDPRTRKEIRRSIEDERPRWPTPSGGWTDNMIASLGYDNIWLLTVGSPQYREHEGASLAQLAERTGRDPFDATMDLLVADRGETMMLVVGSAGSMRSDAPLREVLGLPYTALETDAIVTGEGTPNRGAFGAYPRMLGHFVRSEGLLSLEQAIHQMTGLAAGRVGLSTIGRIRPGCAADLVIFDLDEIGDTTTYSDTTSSPTGIEHVLVNGTVIVDGGAYRPTRAGRVYRRS</sequence>
<dbReference type="SUPFAM" id="SSF51556">
    <property type="entry name" value="Metallo-dependent hydrolases"/>
    <property type="match status" value="1"/>
</dbReference>
<evidence type="ECO:0000313" key="3">
    <source>
        <dbReference type="Proteomes" id="UP000820669"/>
    </source>
</evidence>
<keyword evidence="3" id="KW-1185">Reference proteome</keyword>
<feature type="domain" description="Amidohydrolase 3" evidence="1">
    <location>
        <begin position="46"/>
        <end position="201"/>
    </location>
</feature>
<dbReference type="Gene3D" id="3.20.20.140">
    <property type="entry name" value="Metal-dependent hydrolases"/>
    <property type="match status" value="2"/>
</dbReference>
<dbReference type="Gene3D" id="2.30.40.10">
    <property type="entry name" value="Urease, subunit C, domain 1"/>
    <property type="match status" value="2"/>
</dbReference>
<evidence type="ECO:0000313" key="2">
    <source>
        <dbReference type="EMBL" id="NMH96542.1"/>
    </source>
</evidence>
<feature type="domain" description="Amidohydrolase 3" evidence="1">
    <location>
        <begin position="376"/>
        <end position="530"/>
    </location>
</feature>
<dbReference type="PANTHER" id="PTHR11647">
    <property type="entry name" value="HYDRANTOINASE/DIHYDROPYRIMIDINASE FAMILY MEMBER"/>
    <property type="match status" value="1"/>
</dbReference>
<dbReference type="InterPro" id="IPR011059">
    <property type="entry name" value="Metal-dep_hydrolase_composite"/>
</dbReference>
<dbReference type="EMBL" id="JAAXLA010000005">
    <property type="protein sequence ID" value="NMH96542.1"/>
    <property type="molecule type" value="Genomic_DNA"/>
</dbReference>
<dbReference type="PANTHER" id="PTHR11647:SF1">
    <property type="entry name" value="COLLAPSIN RESPONSE MEDIATOR PROTEIN"/>
    <property type="match status" value="1"/>
</dbReference>
<dbReference type="SUPFAM" id="SSF51338">
    <property type="entry name" value="Composite domain of metallo-dependent hydrolases"/>
    <property type="match status" value="1"/>
</dbReference>
<evidence type="ECO:0000259" key="1">
    <source>
        <dbReference type="Pfam" id="PF07969"/>
    </source>
</evidence>
<protein>
    <submittedName>
        <fullName evidence="2">Amidohydrolase family protein</fullName>
    </submittedName>
</protein>
<reference evidence="2 3" key="1">
    <citation type="submission" date="2020-04" db="EMBL/GenBank/DDBJ databases">
        <authorList>
            <person name="Klaysubun C."/>
            <person name="Duangmal K."/>
            <person name="Lipun K."/>
        </authorList>
    </citation>
    <scope>NUCLEOTIDE SEQUENCE [LARGE SCALE GENOMIC DNA]</scope>
    <source>
        <strain evidence="2 3">K10HN5</strain>
    </source>
</reference>
<accession>A0ABX1S6J6</accession>
<dbReference type="InterPro" id="IPR013108">
    <property type="entry name" value="Amidohydro_3"/>
</dbReference>
<proteinExistence type="predicted"/>
<dbReference type="Gene3D" id="3.30.1490.130">
    <property type="entry name" value="D-aminoacylase. Domain 3"/>
    <property type="match status" value="1"/>
</dbReference>
<dbReference type="InterPro" id="IPR023100">
    <property type="entry name" value="D-aminoacylase_insert_dom_sf"/>
</dbReference>
<dbReference type="Proteomes" id="UP000820669">
    <property type="component" value="Unassembled WGS sequence"/>
</dbReference>
<dbReference type="InterPro" id="IPR050378">
    <property type="entry name" value="Metallo-dep_Hydrolases_sf"/>
</dbReference>